<dbReference type="HOGENOM" id="CLU_1854907_0_0_1"/>
<dbReference type="KEGG" id="bze:COCCADRAFT_23202"/>
<dbReference type="Proteomes" id="UP000053841">
    <property type="component" value="Unassembled WGS sequence"/>
</dbReference>
<dbReference type="OrthoDB" id="10349376at2759"/>
<name>W6YC16_COCC2</name>
<evidence type="ECO:0000313" key="2">
    <source>
        <dbReference type="Proteomes" id="UP000053841"/>
    </source>
</evidence>
<gene>
    <name evidence="1" type="ORF">COCCADRAFT_23202</name>
</gene>
<keyword evidence="2" id="KW-1185">Reference proteome</keyword>
<organism evidence="1 2">
    <name type="scientific">Cochliobolus carbonum (strain 26-R-13)</name>
    <name type="common">Maize leaf spot fungus</name>
    <name type="synonym">Bipolaris zeicola</name>
    <dbReference type="NCBI Taxonomy" id="930089"/>
    <lineage>
        <taxon>Eukaryota</taxon>
        <taxon>Fungi</taxon>
        <taxon>Dikarya</taxon>
        <taxon>Ascomycota</taxon>
        <taxon>Pezizomycotina</taxon>
        <taxon>Dothideomycetes</taxon>
        <taxon>Pleosporomycetidae</taxon>
        <taxon>Pleosporales</taxon>
        <taxon>Pleosporineae</taxon>
        <taxon>Pleosporaceae</taxon>
        <taxon>Bipolaris</taxon>
    </lineage>
</organism>
<dbReference type="GeneID" id="19145362"/>
<evidence type="ECO:0000313" key="1">
    <source>
        <dbReference type="EMBL" id="EUC37122.1"/>
    </source>
</evidence>
<proteinExistence type="predicted"/>
<protein>
    <submittedName>
        <fullName evidence="1">Uncharacterized protein</fullName>
    </submittedName>
</protein>
<dbReference type="RefSeq" id="XP_007708533.1">
    <property type="nucleotide sequence ID" value="XM_007710343.1"/>
</dbReference>
<dbReference type="EMBL" id="KI964554">
    <property type="protein sequence ID" value="EUC37122.1"/>
    <property type="molecule type" value="Genomic_DNA"/>
</dbReference>
<dbReference type="AlphaFoldDB" id="W6YC16"/>
<accession>W6YC16</accession>
<reference evidence="1 2" key="1">
    <citation type="journal article" date="2013" name="PLoS Genet.">
        <title>Comparative genome structure, secondary metabolite, and effector coding capacity across Cochliobolus pathogens.</title>
        <authorList>
            <person name="Condon B.J."/>
            <person name="Leng Y."/>
            <person name="Wu D."/>
            <person name="Bushley K.E."/>
            <person name="Ohm R.A."/>
            <person name="Otillar R."/>
            <person name="Martin J."/>
            <person name="Schackwitz W."/>
            <person name="Grimwood J."/>
            <person name="MohdZainudin N."/>
            <person name="Xue C."/>
            <person name="Wang R."/>
            <person name="Manning V.A."/>
            <person name="Dhillon B."/>
            <person name="Tu Z.J."/>
            <person name="Steffenson B.J."/>
            <person name="Salamov A."/>
            <person name="Sun H."/>
            <person name="Lowry S."/>
            <person name="LaButti K."/>
            <person name="Han J."/>
            <person name="Copeland A."/>
            <person name="Lindquist E."/>
            <person name="Barry K."/>
            <person name="Schmutz J."/>
            <person name="Baker S.E."/>
            <person name="Ciuffetti L.M."/>
            <person name="Grigoriev I.V."/>
            <person name="Zhong S."/>
            <person name="Turgeon B.G."/>
        </authorList>
    </citation>
    <scope>NUCLEOTIDE SEQUENCE [LARGE SCALE GENOMIC DNA]</scope>
    <source>
        <strain evidence="1 2">26-R-13</strain>
    </source>
</reference>
<sequence>MQDCRLAQKSSGHRVGPTHISSVQRLLVMKQRQQKHVTYVSRCETCRHAFTIGPVFMRVQFPKFTVRLGDSATMWSSLSRRAMRRSASKPPYDDFQKRSASCETVARHKFQSRAPQKCIPGTYLLRGMSAEGTLKAGC</sequence>